<dbReference type="KEGG" id="bcai:K788_0000048"/>
<dbReference type="RefSeq" id="WP_057176752.1">
    <property type="nucleotide sequence ID" value="NZ_CP012747.1"/>
</dbReference>
<sequence length="170" mass="18767">MCRVIKAMWQRMCRSSAEMEATGTGSRVSARDAAMMMRRPAVNGSAQYRDETVNAMLERAGRFADQATRAPPDANPDLPHVDSLLGGFDTASLQFAARVLVVRKILSALTLQLEEGQRLQGDALFRAGIENVMSMVDDQPLPAVFHDALMNEVQIYLKKLQRNEGDGIPM</sequence>
<dbReference type="GeneID" id="69972586"/>
<proteinExistence type="predicted"/>
<dbReference type="AlphaFoldDB" id="A0A0P0RJH3"/>
<protein>
    <submittedName>
        <fullName evidence="1">Uncharacterized protein</fullName>
    </submittedName>
</protein>
<dbReference type="EMBL" id="CP012747">
    <property type="protein sequence ID" value="ALL68952.1"/>
    <property type="molecule type" value="Genomic_DNA"/>
</dbReference>
<evidence type="ECO:0000313" key="2">
    <source>
        <dbReference type="Proteomes" id="UP000019146"/>
    </source>
</evidence>
<gene>
    <name evidence="1" type="ORF">K788_0000048</name>
</gene>
<organism evidence="1 2">
    <name type="scientific">Paraburkholderia caribensis MBA4</name>
    <dbReference type="NCBI Taxonomy" id="1323664"/>
    <lineage>
        <taxon>Bacteria</taxon>
        <taxon>Pseudomonadati</taxon>
        <taxon>Pseudomonadota</taxon>
        <taxon>Betaproteobacteria</taxon>
        <taxon>Burkholderiales</taxon>
        <taxon>Burkholderiaceae</taxon>
        <taxon>Paraburkholderia</taxon>
    </lineage>
</organism>
<reference evidence="1 2" key="1">
    <citation type="journal article" date="2014" name="Genome Announc.">
        <title>Draft Genome Sequence of the Haloacid-Degrading Burkholderia caribensis Strain MBA4.</title>
        <authorList>
            <person name="Pan Y."/>
            <person name="Kong K.F."/>
            <person name="Tsang J.S."/>
        </authorList>
    </citation>
    <scope>NUCLEOTIDE SEQUENCE [LARGE SCALE GENOMIC DNA]</scope>
    <source>
        <strain evidence="1 2">MBA4</strain>
    </source>
</reference>
<name>A0A0P0RJH3_9BURK</name>
<evidence type="ECO:0000313" key="1">
    <source>
        <dbReference type="EMBL" id="ALL68952.1"/>
    </source>
</evidence>
<dbReference type="Proteomes" id="UP000019146">
    <property type="component" value="Chromosome 2"/>
</dbReference>
<accession>A0A0P0RJH3</accession>